<sequence>MWKGSISMKHVISLIETQGRIQTLSLPGLEASSSIRLRDYFQPSQVFSRIHELNIALSHDQTCDREIYEIVKKSPNLRELHIRFSRDTADAASQAVRVRINASMNRKRLHSTVTRLTLHGTTFSSPNAIEFPALRALAVIDCDFEGLFFINLDPKAFPQLIALMVKTHGTVDSVTLRVFMRGLKGLRELIVEGVGSWFSDCSEITKHGRTLQLLSLWNLQDTCSFSAVENEAEDALGALPALRHLSLFVADVFSNYSGMHLGFNCRTYGSILTPWAREDQNFAHVDQGALSEESLGRDTITRVRDGLDIYKPTDSLEYLSVTATCRLYPGRLKHDSTFHRKDSTSFKKHMFSLKPKVTFGETSEMKKQMLDEYSGDGYYFLEEYIDGTMEKSQVYLTNRS</sequence>
<dbReference type="Proteomes" id="UP000663193">
    <property type="component" value="Chromosome 20"/>
</dbReference>
<dbReference type="VEuPathDB" id="FungiDB:JI435_445890"/>
<name>A0A7U2IAY1_PHANO</name>
<proteinExistence type="predicted"/>
<dbReference type="Gene3D" id="3.80.10.10">
    <property type="entry name" value="Ribonuclease Inhibitor"/>
    <property type="match status" value="1"/>
</dbReference>
<dbReference type="SUPFAM" id="SSF52047">
    <property type="entry name" value="RNI-like"/>
    <property type="match status" value="1"/>
</dbReference>
<dbReference type="AlphaFoldDB" id="A0A7U2IAY1"/>
<accession>A0A7U2IAY1</accession>
<organism evidence="1 2">
    <name type="scientific">Phaeosphaeria nodorum (strain SN15 / ATCC MYA-4574 / FGSC 10173)</name>
    <name type="common">Glume blotch fungus</name>
    <name type="synonym">Parastagonospora nodorum</name>
    <dbReference type="NCBI Taxonomy" id="321614"/>
    <lineage>
        <taxon>Eukaryota</taxon>
        <taxon>Fungi</taxon>
        <taxon>Dikarya</taxon>
        <taxon>Ascomycota</taxon>
        <taxon>Pezizomycotina</taxon>
        <taxon>Dothideomycetes</taxon>
        <taxon>Pleosporomycetidae</taxon>
        <taxon>Pleosporales</taxon>
        <taxon>Pleosporineae</taxon>
        <taxon>Phaeosphaeriaceae</taxon>
        <taxon>Parastagonospora</taxon>
    </lineage>
</organism>
<evidence type="ECO:0000313" key="1">
    <source>
        <dbReference type="EMBL" id="QRD06441.1"/>
    </source>
</evidence>
<evidence type="ECO:0008006" key="3">
    <source>
        <dbReference type="Google" id="ProtNLM"/>
    </source>
</evidence>
<dbReference type="OrthoDB" id="3695593at2759"/>
<dbReference type="EMBL" id="CP069042">
    <property type="protein sequence ID" value="QRD06441.1"/>
    <property type="molecule type" value="Genomic_DNA"/>
</dbReference>
<protein>
    <recommendedName>
        <fullName evidence="3">F-box domain-containing protein</fullName>
    </recommendedName>
</protein>
<evidence type="ECO:0000313" key="2">
    <source>
        <dbReference type="Proteomes" id="UP000663193"/>
    </source>
</evidence>
<dbReference type="InterPro" id="IPR032675">
    <property type="entry name" value="LRR_dom_sf"/>
</dbReference>
<gene>
    <name evidence="1" type="ORF">JI435_445890</name>
</gene>
<reference evidence="2" key="1">
    <citation type="journal article" date="2021" name="BMC Genomics">
        <title>Chromosome-level genome assembly and manually-curated proteome of model necrotroph Parastagonospora nodorum Sn15 reveals a genome-wide trove of candidate effector homologs, and redundancy of virulence-related functions within an accessory chromosome.</title>
        <authorList>
            <person name="Bertazzoni S."/>
            <person name="Jones D.A.B."/>
            <person name="Phan H.T."/>
            <person name="Tan K.-C."/>
            <person name="Hane J.K."/>
        </authorList>
    </citation>
    <scope>NUCLEOTIDE SEQUENCE [LARGE SCALE GENOMIC DNA]</scope>
    <source>
        <strain evidence="2">SN15 / ATCC MYA-4574 / FGSC 10173)</strain>
    </source>
</reference>
<keyword evidence="2" id="KW-1185">Reference proteome</keyword>